<dbReference type="EMBL" id="BQXS01006164">
    <property type="protein sequence ID" value="GKT18014.1"/>
    <property type="molecule type" value="Genomic_DNA"/>
</dbReference>
<reference evidence="3" key="1">
    <citation type="submission" date="2022-03" db="EMBL/GenBank/DDBJ databases">
        <title>Draft genome sequence of Aduncisulcus paluster, a free-living microaerophilic Fornicata.</title>
        <authorList>
            <person name="Yuyama I."/>
            <person name="Kume K."/>
            <person name="Tamura T."/>
            <person name="Inagaki Y."/>
            <person name="Hashimoto T."/>
        </authorList>
    </citation>
    <scope>NUCLEOTIDE SEQUENCE</scope>
    <source>
        <strain evidence="3">NY0171</strain>
    </source>
</reference>
<name>A0ABQ5JUU0_9EUKA</name>
<dbReference type="InterPro" id="IPR049900">
    <property type="entry name" value="PKS_mFAS_DH"/>
</dbReference>
<dbReference type="Proteomes" id="UP001057375">
    <property type="component" value="Unassembled WGS sequence"/>
</dbReference>
<dbReference type="InterPro" id="IPR049551">
    <property type="entry name" value="PKS_DH_C"/>
</dbReference>
<gene>
    <name evidence="3" type="ORF">ADUPG1_004235</name>
</gene>
<evidence type="ECO:0000256" key="1">
    <source>
        <dbReference type="PROSITE-ProRule" id="PRU01363"/>
    </source>
</evidence>
<keyword evidence="4" id="KW-1185">Reference proteome</keyword>
<evidence type="ECO:0000313" key="3">
    <source>
        <dbReference type="EMBL" id="GKT18014.1"/>
    </source>
</evidence>
<dbReference type="Pfam" id="PF14765">
    <property type="entry name" value="PS-DH"/>
    <property type="match status" value="1"/>
</dbReference>
<protein>
    <submittedName>
        <fullName evidence="3">Type I polyketide synthase</fullName>
    </submittedName>
</protein>
<evidence type="ECO:0000259" key="2">
    <source>
        <dbReference type="PROSITE" id="PS52019"/>
    </source>
</evidence>
<feature type="region of interest" description="C-terminal hotdog fold" evidence="1">
    <location>
        <begin position="54"/>
        <end position="207"/>
    </location>
</feature>
<dbReference type="InterPro" id="IPR042104">
    <property type="entry name" value="PKS_dehydratase_sf"/>
</dbReference>
<dbReference type="PROSITE" id="PS52019">
    <property type="entry name" value="PKS_MFAS_DH"/>
    <property type="match status" value="1"/>
</dbReference>
<comment type="caution">
    <text evidence="3">The sequence shown here is derived from an EMBL/GenBank/DDBJ whole genome shotgun (WGS) entry which is preliminary data.</text>
</comment>
<dbReference type="Gene3D" id="3.10.129.110">
    <property type="entry name" value="Polyketide synthase dehydratase"/>
    <property type="match status" value="2"/>
</dbReference>
<accession>A0ABQ5JUU0</accession>
<feature type="region of interest" description="N-terminal hotdog fold" evidence="1">
    <location>
        <begin position="1"/>
        <end position="35"/>
    </location>
</feature>
<sequence>MSASAAVFGEGSVVQDISFEQLLTLGETTPISATATVKSPGALEFVVETHDDGDAAKRAAAVLGLGVEVDTPVAYDLAALRAEHPHRAEGDDLRESSVLAEVSLPREVRAQQGSYIVHPALLDACFQSVIALPDVQAASKNALPLPKGVRSLHAYQSARSTQYCYTRVTKVIGNEVEADIDLLDENGGIVLAVRGFRFGTGASDDEQ</sequence>
<organism evidence="3 4">
    <name type="scientific">Aduncisulcus paluster</name>
    <dbReference type="NCBI Taxonomy" id="2918883"/>
    <lineage>
        <taxon>Eukaryota</taxon>
        <taxon>Metamonada</taxon>
        <taxon>Carpediemonas-like organisms</taxon>
        <taxon>Aduncisulcus</taxon>
    </lineage>
</organism>
<feature type="domain" description="PKS/mFAS DH" evidence="2">
    <location>
        <begin position="1"/>
        <end position="207"/>
    </location>
</feature>
<comment type="caution">
    <text evidence="1">Lacks conserved residue(s) required for the propagation of feature annotation.</text>
</comment>
<evidence type="ECO:0000313" key="4">
    <source>
        <dbReference type="Proteomes" id="UP001057375"/>
    </source>
</evidence>
<proteinExistence type="predicted"/>
<feature type="non-terminal residue" evidence="3">
    <location>
        <position position="207"/>
    </location>
</feature>